<keyword evidence="1" id="KW-0808">Transferase</keyword>
<dbReference type="Proteomes" id="UP001140234">
    <property type="component" value="Unassembled WGS sequence"/>
</dbReference>
<evidence type="ECO:0000313" key="1">
    <source>
        <dbReference type="EMBL" id="KAJ2771689.1"/>
    </source>
</evidence>
<reference evidence="1" key="1">
    <citation type="submission" date="2022-07" db="EMBL/GenBank/DDBJ databases">
        <title>Phylogenomic reconstructions and comparative analyses of Kickxellomycotina fungi.</title>
        <authorList>
            <person name="Reynolds N.K."/>
            <person name="Stajich J.E."/>
            <person name="Barry K."/>
            <person name="Grigoriev I.V."/>
            <person name="Crous P."/>
            <person name="Smith M.E."/>
        </authorList>
    </citation>
    <scope>NUCLEOTIDE SEQUENCE</scope>
    <source>
        <strain evidence="1">CBS 109366</strain>
    </source>
</reference>
<dbReference type="EMBL" id="JANBUJ010000494">
    <property type="protein sequence ID" value="KAJ2771689.1"/>
    <property type="molecule type" value="Genomic_DNA"/>
</dbReference>
<name>A0ACC1K299_9FUNG</name>
<keyword evidence="2" id="KW-1185">Reference proteome</keyword>
<accession>A0ACC1K299</accession>
<organism evidence="1 2">
    <name type="scientific">Coemansia nantahalensis</name>
    <dbReference type="NCBI Taxonomy" id="2789366"/>
    <lineage>
        <taxon>Eukaryota</taxon>
        <taxon>Fungi</taxon>
        <taxon>Fungi incertae sedis</taxon>
        <taxon>Zoopagomycota</taxon>
        <taxon>Kickxellomycotina</taxon>
        <taxon>Kickxellomycetes</taxon>
        <taxon>Kickxellales</taxon>
        <taxon>Kickxellaceae</taxon>
        <taxon>Coemansia</taxon>
    </lineage>
</organism>
<proteinExistence type="predicted"/>
<dbReference type="EC" id="2.7.1.6" evidence="1"/>
<gene>
    <name evidence="1" type="primary">GAL1</name>
    <name evidence="1" type="ORF">IWQ57_002098</name>
</gene>
<evidence type="ECO:0000313" key="2">
    <source>
        <dbReference type="Proteomes" id="UP001140234"/>
    </source>
</evidence>
<comment type="caution">
    <text evidence="1">The sequence shown here is derived from an EMBL/GenBank/DDBJ whole genome shotgun (WGS) entry which is preliminary data.</text>
</comment>
<sequence length="507" mass="54036">MAEVPSYDALSDIYSSGLLKHAARFQALIEEFIATYGARPDFIVRAPGRVNIIGEHIDYCGLPVFPMAIVPDFIIAVRATDRRRIQLANRDPRYPACDYSCEPGSAVTINNTTHNWANYFKCGYKGAVEALGCAGPRGMQCLVDGTVPSSAGLSGSSALVCCAALATMKANGRVLPQPDVVAVAVASERYIGTNGGGMDQTISIMAQPHSAMFIEFDPALAVTPVPFPSTTPPIAFVIANTLVVSDKAVTAPVCYNLRVVETRVGALLLARHLGIADRPACRDVDPLTFKIVMDEYFAAQGDDGSAAGEVQTWIRRLEAMLGAVQQAFGAHPCGYTREEMAAALDTTPAALSARVHEGQFPVRAERFKLLQRAQHAFSEALRVVRFRQICEDGGSSSSSSSLAALGKLMDESQASCRDVFECSCAELDELCALARRAGSLGSRLTGAGWGGCSVHLVPQDKVAGFIAAIKEGFYSVHFPELAGGKLDEAIFVTAPGTGAAFYTFSEW</sequence>
<protein>
    <submittedName>
        <fullName evidence="1">Galactokinase</fullName>
        <ecNumber evidence="1">2.7.1.6</ecNumber>
    </submittedName>
</protein>